<dbReference type="InterPro" id="IPR029058">
    <property type="entry name" value="AB_hydrolase_fold"/>
</dbReference>
<keyword evidence="3" id="KW-1185">Reference proteome</keyword>
<organism evidence="2 3">
    <name type="scientific">Paraburkholderia lycopersici</name>
    <dbReference type="NCBI Taxonomy" id="416944"/>
    <lineage>
        <taxon>Bacteria</taxon>
        <taxon>Pseudomonadati</taxon>
        <taxon>Pseudomonadota</taxon>
        <taxon>Betaproteobacteria</taxon>
        <taxon>Burkholderiales</taxon>
        <taxon>Burkholderiaceae</taxon>
        <taxon>Paraburkholderia</taxon>
    </lineage>
</organism>
<evidence type="ECO:0000313" key="3">
    <source>
        <dbReference type="Proteomes" id="UP000198908"/>
    </source>
</evidence>
<dbReference type="Gene3D" id="3.40.50.1820">
    <property type="entry name" value="alpha/beta hydrolase"/>
    <property type="match status" value="1"/>
</dbReference>
<dbReference type="PANTHER" id="PTHR43433">
    <property type="entry name" value="HYDROLASE, ALPHA/BETA FOLD FAMILY PROTEIN"/>
    <property type="match status" value="1"/>
</dbReference>
<dbReference type="RefSeq" id="WP_091996591.1">
    <property type="nucleotide sequence ID" value="NZ_FMYQ01000007.1"/>
</dbReference>
<dbReference type="STRING" id="416944.SAMN05421548_10769"/>
<dbReference type="SUPFAM" id="SSF53474">
    <property type="entry name" value="alpha/beta-Hydrolases"/>
    <property type="match status" value="1"/>
</dbReference>
<dbReference type="EMBL" id="FMYQ01000007">
    <property type="protein sequence ID" value="SDC47913.1"/>
    <property type="molecule type" value="Genomic_DNA"/>
</dbReference>
<dbReference type="InterPro" id="IPR050471">
    <property type="entry name" value="AB_hydrolase"/>
</dbReference>
<proteinExistence type="predicted"/>
<evidence type="ECO:0000313" key="2">
    <source>
        <dbReference type="EMBL" id="SDC47913.1"/>
    </source>
</evidence>
<dbReference type="PANTHER" id="PTHR43433:SF5">
    <property type="entry name" value="AB HYDROLASE-1 DOMAIN-CONTAINING PROTEIN"/>
    <property type="match status" value="1"/>
</dbReference>
<dbReference type="InterPro" id="IPR000073">
    <property type="entry name" value="AB_hydrolase_1"/>
</dbReference>
<dbReference type="AlphaFoldDB" id="A0A1G6LXB9"/>
<protein>
    <submittedName>
        <fullName evidence="2">Pimeloyl-ACP methyl ester carboxylesterase</fullName>
    </submittedName>
</protein>
<name>A0A1G6LXB9_9BURK</name>
<evidence type="ECO:0000259" key="1">
    <source>
        <dbReference type="Pfam" id="PF00561"/>
    </source>
</evidence>
<dbReference type="Pfam" id="PF00561">
    <property type="entry name" value="Abhydrolase_1"/>
    <property type="match status" value="1"/>
</dbReference>
<feature type="domain" description="AB hydrolase-1" evidence="1">
    <location>
        <begin position="21"/>
        <end position="239"/>
    </location>
</feature>
<dbReference type="Proteomes" id="UP000198908">
    <property type="component" value="Unassembled WGS sequence"/>
</dbReference>
<reference evidence="3" key="1">
    <citation type="submission" date="2016-09" db="EMBL/GenBank/DDBJ databases">
        <authorList>
            <person name="Varghese N."/>
            <person name="Submissions S."/>
        </authorList>
    </citation>
    <scope>NUCLEOTIDE SEQUENCE [LARGE SCALE GENOMIC DNA]</scope>
    <source>
        <strain evidence="3">TNe-862</strain>
    </source>
</reference>
<dbReference type="OrthoDB" id="9799989at2"/>
<accession>A0A1G6LXB9</accession>
<dbReference type="PRINTS" id="PR00111">
    <property type="entry name" value="ABHYDROLASE"/>
</dbReference>
<gene>
    <name evidence="2" type="ORF">SAMN05421548_10769</name>
</gene>
<sequence length="257" mass="28413">MPYLSIEKSQIYYEVHGEGAPVVLLHGVGGNHASWFYQIEAWSQRFRMIALDARGFGNSTDAEGKGRSAFTSDLEALLNHLGLDRVAIVAQSMGGGTAVDFTCKHPERVTALVLADTLVWLDPTEEMAEPFKKVQEATATLSQSERVLGSTFRTAEPALSELYLRIASFNQYTFKTLVGTQQRYRPVEVAQSGVPTCFVVGNEDVLFPPELMRKAWESVPGAEWVQLPRAGHSAYFEAPVVFNNEVGAWLDGRVARE</sequence>